<dbReference type="AlphaFoldDB" id="A0A9Q1M3K6"/>
<dbReference type="InterPro" id="IPR050756">
    <property type="entry name" value="CSN3"/>
</dbReference>
<keyword evidence="4" id="KW-0539">Nucleus</keyword>
<proteinExistence type="predicted"/>
<evidence type="ECO:0000256" key="2">
    <source>
        <dbReference type="ARBA" id="ARBA00004496"/>
    </source>
</evidence>
<dbReference type="PANTHER" id="PTHR10758">
    <property type="entry name" value="26S PROTEASOME NON-ATPASE REGULATORY SUBUNIT 3/COP9 SIGNALOSOME COMPLEX SUBUNIT 3"/>
    <property type="match status" value="1"/>
</dbReference>
<feature type="domain" description="PCI" evidence="5">
    <location>
        <begin position="116"/>
        <end position="179"/>
    </location>
</feature>
<sequence length="209" mass="23579">MSNDNRIAKLGRLFITTERSACFCKLVSTLIIMKTILSAPISKSYSFVQGLRINFVAPMLTFSTSFPKYTSSVAQRNLKNFSLVMFYCANSNFSLTWSWQIVMAMEKSLEFETFVQENTRKFESDNNLGLVKQVVSSMYKRNIQRLTQTYLTLSLQDIANAVQLSNAKEAEMHVLQMVGGGFLSSFNTASGLCFIIASWKHDASHLVVD</sequence>
<dbReference type="PANTHER" id="PTHR10758:SF1">
    <property type="entry name" value="COP9 SIGNALOSOME COMPLEX SUBUNIT 3"/>
    <property type="match status" value="1"/>
</dbReference>
<evidence type="ECO:0000256" key="4">
    <source>
        <dbReference type="ARBA" id="ARBA00023242"/>
    </source>
</evidence>
<dbReference type="Pfam" id="PF01399">
    <property type="entry name" value="PCI"/>
    <property type="match status" value="1"/>
</dbReference>
<protein>
    <recommendedName>
        <fullName evidence="5">PCI domain-containing protein</fullName>
    </recommendedName>
</protein>
<evidence type="ECO:0000259" key="5">
    <source>
        <dbReference type="Pfam" id="PF01399"/>
    </source>
</evidence>
<dbReference type="EMBL" id="JAJAGQ010000011">
    <property type="protein sequence ID" value="KAJ8549008.1"/>
    <property type="molecule type" value="Genomic_DNA"/>
</dbReference>
<accession>A0A9Q1M3K6</accession>
<evidence type="ECO:0000313" key="7">
    <source>
        <dbReference type="Proteomes" id="UP001152561"/>
    </source>
</evidence>
<keyword evidence="3" id="KW-0963">Cytoplasm</keyword>
<evidence type="ECO:0000313" key="6">
    <source>
        <dbReference type="EMBL" id="KAJ8549008.1"/>
    </source>
</evidence>
<dbReference type="OrthoDB" id="29061at2759"/>
<organism evidence="6 7">
    <name type="scientific">Anisodus acutangulus</name>
    <dbReference type="NCBI Taxonomy" id="402998"/>
    <lineage>
        <taxon>Eukaryota</taxon>
        <taxon>Viridiplantae</taxon>
        <taxon>Streptophyta</taxon>
        <taxon>Embryophyta</taxon>
        <taxon>Tracheophyta</taxon>
        <taxon>Spermatophyta</taxon>
        <taxon>Magnoliopsida</taxon>
        <taxon>eudicotyledons</taxon>
        <taxon>Gunneridae</taxon>
        <taxon>Pentapetalae</taxon>
        <taxon>asterids</taxon>
        <taxon>lamiids</taxon>
        <taxon>Solanales</taxon>
        <taxon>Solanaceae</taxon>
        <taxon>Solanoideae</taxon>
        <taxon>Hyoscyameae</taxon>
        <taxon>Anisodus</taxon>
    </lineage>
</organism>
<reference evidence="7" key="1">
    <citation type="journal article" date="2023" name="Proc. Natl. Acad. Sci. U.S.A.">
        <title>Genomic and structural basis for evolution of tropane alkaloid biosynthesis.</title>
        <authorList>
            <person name="Wanga Y.-J."/>
            <person name="Taina T."/>
            <person name="Yua J.-Y."/>
            <person name="Lia J."/>
            <person name="Xua B."/>
            <person name="Chenc J."/>
            <person name="D'Auriad J.C."/>
            <person name="Huanga J.-P."/>
            <person name="Huanga S.-X."/>
        </authorList>
    </citation>
    <scope>NUCLEOTIDE SEQUENCE [LARGE SCALE GENOMIC DNA]</scope>
    <source>
        <strain evidence="7">cv. KIB-2019</strain>
    </source>
</reference>
<dbReference type="InterPro" id="IPR000717">
    <property type="entry name" value="PCI_dom"/>
</dbReference>
<dbReference type="GO" id="GO:0005737">
    <property type="term" value="C:cytoplasm"/>
    <property type="evidence" value="ECO:0007669"/>
    <property type="project" value="UniProtKB-SubCell"/>
</dbReference>
<comment type="subcellular location">
    <subcellularLocation>
        <location evidence="2">Cytoplasm</location>
    </subcellularLocation>
    <subcellularLocation>
        <location evidence="1">Nucleus</location>
    </subcellularLocation>
</comment>
<evidence type="ECO:0000256" key="3">
    <source>
        <dbReference type="ARBA" id="ARBA00022490"/>
    </source>
</evidence>
<dbReference type="GO" id="GO:0006511">
    <property type="term" value="P:ubiquitin-dependent protein catabolic process"/>
    <property type="evidence" value="ECO:0007669"/>
    <property type="project" value="TreeGrafter"/>
</dbReference>
<evidence type="ECO:0000256" key="1">
    <source>
        <dbReference type="ARBA" id="ARBA00004123"/>
    </source>
</evidence>
<gene>
    <name evidence="6" type="ORF">K7X08_032715</name>
</gene>
<dbReference type="Proteomes" id="UP001152561">
    <property type="component" value="Unassembled WGS sequence"/>
</dbReference>
<dbReference type="GO" id="GO:0008180">
    <property type="term" value="C:COP9 signalosome"/>
    <property type="evidence" value="ECO:0007669"/>
    <property type="project" value="TreeGrafter"/>
</dbReference>
<name>A0A9Q1M3K6_9SOLA</name>
<comment type="caution">
    <text evidence="6">The sequence shown here is derived from an EMBL/GenBank/DDBJ whole genome shotgun (WGS) entry which is preliminary data.</text>
</comment>
<keyword evidence="7" id="KW-1185">Reference proteome</keyword>